<dbReference type="GO" id="GO:0043748">
    <property type="term" value="F:O-succinylbenzoate synthase activity"/>
    <property type="evidence" value="ECO:0007669"/>
    <property type="project" value="UniProtKB-EC"/>
</dbReference>
<dbReference type="NCBIfam" id="TIGR01928">
    <property type="entry name" value="menC_lowGC_arch"/>
    <property type="match status" value="1"/>
</dbReference>
<evidence type="ECO:0000256" key="2">
    <source>
        <dbReference type="ARBA" id="ARBA00022723"/>
    </source>
</evidence>
<evidence type="ECO:0000259" key="7">
    <source>
        <dbReference type="SMART" id="SM00922"/>
    </source>
</evidence>
<dbReference type="UniPathway" id="UPA00079"/>
<feature type="domain" description="Mandelate racemase/muconate lactonizing enzyme C-terminal" evidence="7">
    <location>
        <begin position="143"/>
        <end position="235"/>
    </location>
</feature>
<name>A0A6J4NIH9_9BACT</name>
<dbReference type="EC" id="4.2.1.113" evidence="5 6"/>
<organism evidence="8">
    <name type="scientific">uncultured Pyrinomonadaceae bacterium</name>
    <dbReference type="NCBI Taxonomy" id="2283094"/>
    <lineage>
        <taxon>Bacteria</taxon>
        <taxon>Pseudomonadati</taxon>
        <taxon>Acidobacteriota</taxon>
        <taxon>Blastocatellia</taxon>
        <taxon>Blastocatellales</taxon>
        <taxon>Pyrinomonadaceae</taxon>
        <taxon>environmental samples</taxon>
    </lineage>
</organism>
<dbReference type="Gene3D" id="3.30.390.10">
    <property type="entry name" value="Enolase-like, N-terminal domain"/>
    <property type="match status" value="1"/>
</dbReference>
<evidence type="ECO:0000256" key="1">
    <source>
        <dbReference type="ARBA" id="ARBA00001968"/>
    </source>
</evidence>
<accession>A0A6J4NIH9</accession>
<proteinExistence type="predicted"/>
<dbReference type="SFLD" id="SFLDS00001">
    <property type="entry name" value="Enolase"/>
    <property type="match status" value="1"/>
</dbReference>
<protein>
    <recommendedName>
        <fullName evidence="5 6">o-succinylbenzoate synthase</fullName>
        <ecNumber evidence="5 6">4.2.1.113</ecNumber>
    </recommendedName>
</protein>
<dbReference type="Pfam" id="PF02746">
    <property type="entry name" value="MR_MLE_N"/>
    <property type="match status" value="1"/>
</dbReference>
<dbReference type="InterPro" id="IPR013341">
    <property type="entry name" value="Mandelate_racemase_N_dom"/>
</dbReference>
<reference evidence="8" key="1">
    <citation type="submission" date="2020-02" db="EMBL/GenBank/DDBJ databases">
        <authorList>
            <person name="Meier V. D."/>
        </authorList>
    </citation>
    <scope>NUCLEOTIDE SEQUENCE</scope>
    <source>
        <strain evidence="8">AVDCRST_MAG74</strain>
    </source>
</reference>
<keyword evidence="2" id="KW-0479">Metal-binding</keyword>
<dbReference type="InterPro" id="IPR036849">
    <property type="entry name" value="Enolase-like_C_sf"/>
</dbReference>
<dbReference type="SFLD" id="SFLDG00180">
    <property type="entry name" value="muconate_cycloisomerase"/>
    <property type="match status" value="1"/>
</dbReference>
<dbReference type="GO" id="GO:0009234">
    <property type="term" value="P:menaquinone biosynthetic process"/>
    <property type="evidence" value="ECO:0007669"/>
    <property type="project" value="UniProtKB-UniRule"/>
</dbReference>
<dbReference type="SFLD" id="SFLDF00009">
    <property type="entry name" value="o-succinylbenzoate_synthase"/>
    <property type="match status" value="1"/>
</dbReference>
<dbReference type="EMBL" id="CADCUR010000043">
    <property type="protein sequence ID" value="CAA9383871.1"/>
    <property type="molecule type" value="Genomic_DNA"/>
</dbReference>
<dbReference type="SMART" id="SM00922">
    <property type="entry name" value="MR_MLE"/>
    <property type="match status" value="1"/>
</dbReference>
<dbReference type="UniPathway" id="UPA01057">
    <property type="reaction ID" value="UER00165"/>
</dbReference>
<dbReference type="InterPro" id="IPR029065">
    <property type="entry name" value="Enolase_C-like"/>
</dbReference>
<dbReference type="SUPFAM" id="SSF54826">
    <property type="entry name" value="Enolase N-terminal domain-like"/>
    <property type="match status" value="1"/>
</dbReference>
<comment type="cofactor">
    <cofactor evidence="1">
        <name>a divalent metal cation</name>
        <dbReference type="ChEBI" id="CHEBI:60240"/>
    </cofactor>
</comment>
<keyword evidence="3" id="KW-0460">Magnesium</keyword>
<evidence type="ECO:0000256" key="5">
    <source>
        <dbReference type="ARBA" id="ARBA00029491"/>
    </source>
</evidence>
<dbReference type="AlphaFoldDB" id="A0A6J4NIH9"/>
<dbReference type="CDD" id="cd03317">
    <property type="entry name" value="NAAAR"/>
    <property type="match status" value="1"/>
</dbReference>
<evidence type="ECO:0000256" key="3">
    <source>
        <dbReference type="ARBA" id="ARBA00022842"/>
    </source>
</evidence>
<sequence length="370" mass="41736">MKISRIELIEIKMPLVHFFETSFGRTYERRIILARVETANGAEGWGECTAGETPSYCEEWTESCWAILKDILSPMILNREIESAAQVWDLMRKIRGNRMAKATLETAIWDLEAKQLNVPLWKHLGGVNREIDCGVSIGIQDSVEQLFEKIQTELDAGYKRIKIKIAPHWDYEVIRRVRERFGDILLMGDANSAYTLEDIDLLKSLDEFDLMMLEQPLAHDDIVDHAKLQQAIKTPICLDEPIHSADDARKAIELKSGKIINLKNGRVGGHSESKRIEAICRENSIPVWCGGMLESGIGRAHNIAISTLAGYTLPGDVSASKRYWREDIIEPAVEVTKEGAIIASEKPGIGFEVKRDRIDKLAVRRVETNG</sequence>
<dbReference type="Pfam" id="PF13378">
    <property type="entry name" value="MR_MLE_C"/>
    <property type="match status" value="1"/>
</dbReference>
<evidence type="ECO:0000313" key="8">
    <source>
        <dbReference type="EMBL" id="CAA9383871.1"/>
    </source>
</evidence>
<dbReference type="PANTHER" id="PTHR48073">
    <property type="entry name" value="O-SUCCINYLBENZOATE SYNTHASE-RELATED"/>
    <property type="match status" value="1"/>
</dbReference>
<dbReference type="Gene3D" id="3.20.20.120">
    <property type="entry name" value="Enolase-like C-terminal domain"/>
    <property type="match status" value="1"/>
</dbReference>
<gene>
    <name evidence="8" type="ORF">AVDCRST_MAG74-561</name>
</gene>
<dbReference type="PANTHER" id="PTHR48073:SF5">
    <property type="entry name" value="O-SUCCINYLBENZOATE SYNTHASE"/>
    <property type="match status" value="1"/>
</dbReference>
<dbReference type="InterPro" id="IPR029017">
    <property type="entry name" value="Enolase-like_N"/>
</dbReference>
<dbReference type="SUPFAM" id="SSF51604">
    <property type="entry name" value="Enolase C-terminal domain-like"/>
    <property type="match status" value="1"/>
</dbReference>
<evidence type="ECO:0000256" key="6">
    <source>
        <dbReference type="NCBIfam" id="TIGR01928"/>
    </source>
</evidence>
<dbReference type="GO" id="GO:0046872">
    <property type="term" value="F:metal ion binding"/>
    <property type="evidence" value="ECO:0007669"/>
    <property type="project" value="UniProtKB-KW"/>
</dbReference>
<dbReference type="InterPro" id="IPR013342">
    <property type="entry name" value="Mandelate_racemase_C"/>
</dbReference>
<dbReference type="GO" id="GO:0016854">
    <property type="term" value="F:racemase and epimerase activity"/>
    <property type="evidence" value="ECO:0007669"/>
    <property type="project" value="UniProtKB-ARBA"/>
</dbReference>
<keyword evidence="4" id="KW-0456">Lyase</keyword>
<evidence type="ECO:0000256" key="4">
    <source>
        <dbReference type="ARBA" id="ARBA00023239"/>
    </source>
</evidence>
<dbReference type="InterPro" id="IPR010197">
    <property type="entry name" value="OSBS/NAAAR"/>
</dbReference>